<dbReference type="GO" id="GO:0046491">
    <property type="term" value="P:L-methylmalonyl-CoA metabolic process"/>
    <property type="evidence" value="ECO:0007669"/>
    <property type="project" value="TreeGrafter"/>
</dbReference>
<organism evidence="3 4">
    <name type="scientific">Thermoanaerobacter thermohydrosulfuricus</name>
    <name type="common">Clostridium thermohydrosulfuricum</name>
    <dbReference type="NCBI Taxonomy" id="1516"/>
    <lineage>
        <taxon>Bacteria</taxon>
        <taxon>Bacillati</taxon>
        <taxon>Bacillota</taxon>
        <taxon>Clostridia</taxon>
        <taxon>Thermoanaerobacterales</taxon>
        <taxon>Thermoanaerobacteraceae</taxon>
        <taxon>Thermoanaerobacter</taxon>
    </lineage>
</organism>
<dbReference type="SUPFAM" id="SSF54593">
    <property type="entry name" value="Glyoxalase/Bleomycin resistance protein/Dihydroxybiphenyl dioxygenase"/>
    <property type="match status" value="1"/>
</dbReference>
<evidence type="ECO:0000313" key="3">
    <source>
        <dbReference type="EMBL" id="SDE97628.1"/>
    </source>
</evidence>
<dbReference type="Proteomes" id="UP000183404">
    <property type="component" value="Unassembled WGS sequence"/>
</dbReference>
<dbReference type="Pfam" id="PF00903">
    <property type="entry name" value="Glyoxalase"/>
    <property type="match status" value="1"/>
</dbReference>
<feature type="domain" description="VOC" evidence="2">
    <location>
        <begin position="4"/>
        <end position="126"/>
    </location>
</feature>
<dbReference type="InterPro" id="IPR004360">
    <property type="entry name" value="Glyas_Fos-R_dOase_dom"/>
</dbReference>
<evidence type="ECO:0000256" key="1">
    <source>
        <dbReference type="ARBA" id="ARBA00022723"/>
    </source>
</evidence>
<dbReference type="RefSeq" id="WP_074591874.1">
    <property type="nucleotide sequence ID" value="NZ_FNBS01000001.1"/>
</dbReference>
<dbReference type="PANTHER" id="PTHR43048">
    <property type="entry name" value="METHYLMALONYL-COA EPIMERASE"/>
    <property type="match status" value="1"/>
</dbReference>
<dbReference type="EMBL" id="FNBS01000001">
    <property type="protein sequence ID" value="SDE97628.1"/>
    <property type="molecule type" value="Genomic_DNA"/>
</dbReference>
<dbReference type="GO" id="GO:0016829">
    <property type="term" value="F:lyase activity"/>
    <property type="evidence" value="ECO:0007669"/>
    <property type="project" value="UniProtKB-KW"/>
</dbReference>
<protein>
    <submittedName>
        <fullName evidence="3">Lactoylglutathione lyase</fullName>
    </submittedName>
</protein>
<dbReference type="InterPro" id="IPR029068">
    <property type="entry name" value="Glyas_Bleomycin-R_OHBP_Dase"/>
</dbReference>
<dbReference type="GO" id="GO:0046872">
    <property type="term" value="F:metal ion binding"/>
    <property type="evidence" value="ECO:0007669"/>
    <property type="project" value="UniProtKB-KW"/>
</dbReference>
<dbReference type="InterPro" id="IPR037523">
    <property type="entry name" value="VOC_core"/>
</dbReference>
<keyword evidence="1" id="KW-0479">Metal-binding</keyword>
<name>A0A1G7HB37_THETY</name>
<gene>
    <name evidence="3" type="ORF">SAMN04244560_00051</name>
</gene>
<dbReference type="Gene3D" id="3.10.180.10">
    <property type="entry name" value="2,3-Dihydroxybiphenyl 1,2-Dioxygenase, domain 1"/>
    <property type="match status" value="1"/>
</dbReference>
<dbReference type="PANTHER" id="PTHR43048:SF3">
    <property type="entry name" value="METHYLMALONYL-COA EPIMERASE, MITOCHONDRIAL"/>
    <property type="match status" value="1"/>
</dbReference>
<evidence type="ECO:0000313" key="4">
    <source>
        <dbReference type="Proteomes" id="UP000183404"/>
    </source>
</evidence>
<dbReference type="AlphaFoldDB" id="A0A1G7HB37"/>
<dbReference type="InterPro" id="IPR051785">
    <property type="entry name" value="MMCE/EMCE_epimerase"/>
</dbReference>
<keyword evidence="3" id="KW-0456">Lyase</keyword>
<dbReference type="PROSITE" id="PS51819">
    <property type="entry name" value="VOC"/>
    <property type="match status" value="1"/>
</dbReference>
<dbReference type="GO" id="GO:0004493">
    <property type="term" value="F:methylmalonyl-CoA epimerase activity"/>
    <property type="evidence" value="ECO:0007669"/>
    <property type="project" value="TreeGrafter"/>
</dbReference>
<reference evidence="3 4" key="1">
    <citation type="submission" date="2016-10" db="EMBL/GenBank/DDBJ databases">
        <authorList>
            <person name="de Groot N.N."/>
        </authorList>
    </citation>
    <scope>NUCLEOTIDE SEQUENCE [LARGE SCALE GENOMIC DNA]</scope>
    <source>
        <strain evidence="3 4">DSM 569</strain>
    </source>
</reference>
<evidence type="ECO:0000259" key="2">
    <source>
        <dbReference type="PROSITE" id="PS51819"/>
    </source>
</evidence>
<accession>A0A1G7HB37</accession>
<proteinExistence type="predicted"/>
<dbReference type="CDD" id="cd06587">
    <property type="entry name" value="VOC"/>
    <property type="match status" value="1"/>
</dbReference>
<sequence length="138" mass="15793">MIIGLGHVAYKVKDLDESLEFYCGKLGLKEAFRLNHENGELMLVYLKVVEGQFIELFPGGIDKGKDEDERIGFKHLCLHVDDIFATLEELRKRGLEIKGQPMMGADGNYQYWIEDPDGNRIELMQIMPGSLQDKAKEF</sequence>